<dbReference type="PRINTS" id="PR01009">
    <property type="entry name" value="FLGMRINGFLIF"/>
</dbReference>
<keyword evidence="5 12" id="KW-0812">Transmembrane</keyword>
<sequence>MDLKVLLQRIVDFFIKLNKKQKIALIAAGVLITALLVFLLLYPFKEKDYAQGGYGVLFERLDSSDNALILQHLQQNQIPYKILKDDTILIPKDKVYEERITLASQGIPKTSKVGFEIFDTKDFGATDFDQNIKLIRAIEGELSRTIESLNPILKANVHIAIPKDSVFVAKEVPPSASVMLKLKPDMKLSPTQILGIKNLIAAAVPKLTIENVKIVNENGESIGEGDILENSKELALEQLHYKQNFENILENKIVNILAPIVGGKNKVVARVNAEFDFSQKKSTKETFDPNNVVRSEQNLEEKKEGAPKKQVGGVPGVVSNIGPVQGLKDNKEPEKYEKSQNTTNYEVGKTISEIKGEFGTLVRLNAAVVVDGKYKIALKDGANALEYEPLSDESLQKINALVKQAIGYNQNRGDDVAVSNFEFNPMAPMIDNATLSEKIMHKTQKILGSFTPLIKYILVFIVLFIFYKKVIVPFSERMLEVVPDEDKEVKSMFEEMDEEEDELNKLGDLRKKVEDQLGLNATFSEEEVRYEIILEKIRGTLKERPDEIATLFKLLIKDEISSDSTKG</sequence>
<dbReference type="Pfam" id="PF08345">
    <property type="entry name" value="YscJ_FliF_C"/>
    <property type="match status" value="1"/>
</dbReference>
<evidence type="ECO:0000259" key="13">
    <source>
        <dbReference type="Pfam" id="PF01514"/>
    </source>
</evidence>
<dbReference type="AlphaFoldDB" id="A0A060PTK4"/>
<reference evidence="15 16" key="1">
    <citation type="submission" date="2013-11" db="EMBL/GenBank/DDBJ databases">
        <title>Estimation of Helicobacter pylori bacteriophage ecology using H. pylori isolates.</title>
        <authorList>
            <person name="Uchiyama J."/>
            <person name="Takemura-Uchiyama I."/>
            <person name="Ujihara T."/>
            <person name="Matsuzaki S."/>
        </authorList>
    </citation>
    <scope>NUCLEOTIDE SEQUENCE [LARGE SCALE GENOMIC DNA]</scope>
    <source>
        <strain evidence="15 16">NY40</strain>
    </source>
</reference>
<feature type="coiled-coil region" evidence="10">
    <location>
        <begin position="489"/>
        <end position="516"/>
    </location>
</feature>
<evidence type="ECO:0000313" key="15">
    <source>
        <dbReference type="EMBL" id="BAO97985.1"/>
    </source>
</evidence>
<evidence type="ECO:0000256" key="10">
    <source>
        <dbReference type="SAM" id="Coils"/>
    </source>
</evidence>
<dbReference type="GO" id="GO:0071973">
    <property type="term" value="P:bacterial-type flagellum-dependent cell motility"/>
    <property type="evidence" value="ECO:0007669"/>
    <property type="project" value="InterPro"/>
</dbReference>
<evidence type="ECO:0000256" key="6">
    <source>
        <dbReference type="ARBA" id="ARBA00022989"/>
    </source>
</evidence>
<dbReference type="InterPro" id="IPR000067">
    <property type="entry name" value="FlgMring_FliF"/>
</dbReference>
<dbReference type="InterPro" id="IPR043427">
    <property type="entry name" value="YscJ/FliF"/>
</dbReference>
<dbReference type="Gene3D" id="3.30.300.30">
    <property type="match status" value="1"/>
</dbReference>
<organism evidence="15 16">
    <name type="scientific">Helicobacter pylori NY40</name>
    <dbReference type="NCBI Taxonomy" id="1426844"/>
    <lineage>
        <taxon>Bacteria</taxon>
        <taxon>Pseudomonadati</taxon>
        <taxon>Campylobacterota</taxon>
        <taxon>Epsilonproteobacteria</taxon>
        <taxon>Campylobacterales</taxon>
        <taxon>Helicobacteraceae</taxon>
        <taxon>Helicobacter</taxon>
    </lineage>
</organism>
<evidence type="ECO:0000313" key="16">
    <source>
        <dbReference type="Proteomes" id="UP000031662"/>
    </source>
</evidence>
<feature type="domain" description="Flagellar M-ring C-terminal" evidence="14">
    <location>
        <begin position="257"/>
        <end position="423"/>
    </location>
</feature>
<dbReference type="PANTHER" id="PTHR30046:SF0">
    <property type="entry name" value="FLAGELLAR M-RING PROTEIN"/>
    <property type="match status" value="1"/>
</dbReference>
<evidence type="ECO:0000256" key="7">
    <source>
        <dbReference type="ARBA" id="ARBA00023136"/>
    </source>
</evidence>
<keyword evidence="8 9" id="KW-0975">Bacterial flagellum</keyword>
<evidence type="ECO:0000259" key="14">
    <source>
        <dbReference type="Pfam" id="PF08345"/>
    </source>
</evidence>
<keyword evidence="15" id="KW-0966">Cell projection</keyword>
<dbReference type="EMBL" id="AP014523">
    <property type="protein sequence ID" value="BAO97985.1"/>
    <property type="molecule type" value="Genomic_DNA"/>
</dbReference>
<feature type="region of interest" description="Disordered" evidence="11">
    <location>
        <begin position="322"/>
        <end position="341"/>
    </location>
</feature>
<accession>A0A060PTK4</accession>
<dbReference type="NCBIfam" id="TIGR00206">
    <property type="entry name" value="fliF"/>
    <property type="match status" value="1"/>
</dbReference>
<dbReference type="HOGENOM" id="CLU_028108_1_1_7"/>
<evidence type="ECO:0000256" key="9">
    <source>
        <dbReference type="PIRNR" id="PIRNR004862"/>
    </source>
</evidence>
<feature type="compositionally biased region" description="Basic and acidic residues" evidence="11">
    <location>
        <begin position="328"/>
        <end position="338"/>
    </location>
</feature>
<keyword evidence="4" id="KW-1003">Cell membrane</keyword>
<name>A0A060PTK4_HELPX</name>
<evidence type="ECO:0000256" key="5">
    <source>
        <dbReference type="ARBA" id="ARBA00022692"/>
    </source>
</evidence>
<comment type="similarity">
    <text evidence="3 9">Belongs to the FliF family.</text>
</comment>
<dbReference type="Proteomes" id="UP000031662">
    <property type="component" value="Chromosome"/>
</dbReference>
<dbReference type="RefSeq" id="WP_041050859.1">
    <property type="nucleotide sequence ID" value="NZ_AP014523.1"/>
</dbReference>
<evidence type="ECO:0000256" key="3">
    <source>
        <dbReference type="ARBA" id="ARBA00007971"/>
    </source>
</evidence>
<keyword evidence="7 12" id="KW-0472">Membrane</keyword>
<protein>
    <recommendedName>
        <fullName evidence="9">Flagellar M-ring protein</fullName>
    </recommendedName>
</protein>
<dbReference type="GO" id="GO:0005886">
    <property type="term" value="C:plasma membrane"/>
    <property type="evidence" value="ECO:0007669"/>
    <property type="project" value="UniProtKB-SubCell"/>
</dbReference>
<feature type="domain" description="Flagellar M-ring N-terminal" evidence="13">
    <location>
        <begin position="53"/>
        <end position="222"/>
    </location>
</feature>
<comment type="function">
    <text evidence="9">The M ring may be actively involved in energy transduction.</text>
</comment>
<dbReference type="Pfam" id="PF01514">
    <property type="entry name" value="YscJ_FliF"/>
    <property type="match status" value="1"/>
</dbReference>
<dbReference type="InterPro" id="IPR045851">
    <property type="entry name" value="AMP-bd_C_sf"/>
</dbReference>
<evidence type="ECO:0000256" key="11">
    <source>
        <dbReference type="SAM" id="MobiDB-lite"/>
    </source>
</evidence>
<feature type="transmembrane region" description="Helical" evidence="12">
    <location>
        <begin position="23"/>
        <end position="44"/>
    </location>
</feature>
<dbReference type="InterPro" id="IPR006182">
    <property type="entry name" value="FliF_N_dom"/>
</dbReference>
<gene>
    <name evidence="15" type="ORF">NY40_0976</name>
</gene>
<keyword evidence="6 12" id="KW-1133">Transmembrane helix</keyword>
<evidence type="ECO:0000256" key="4">
    <source>
        <dbReference type="ARBA" id="ARBA00022475"/>
    </source>
</evidence>
<evidence type="ECO:0000256" key="1">
    <source>
        <dbReference type="ARBA" id="ARBA00004117"/>
    </source>
</evidence>
<dbReference type="GO" id="GO:0009431">
    <property type="term" value="C:bacterial-type flagellum basal body, MS ring"/>
    <property type="evidence" value="ECO:0007669"/>
    <property type="project" value="InterPro"/>
</dbReference>
<evidence type="ECO:0000256" key="2">
    <source>
        <dbReference type="ARBA" id="ARBA00004651"/>
    </source>
</evidence>
<dbReference type="PIRSF" id="PIRSF004862">
    <property type="entry name" value="FliF"/>
    <property type="match status" value="1"/>
</dbReference>
<feature type="transmembrane region" description="Helical" evidence="12">
    <location>
        <begin position="446"/>
        <end position="467"/>
    </location>
</feature>
<evidence type="ECO:0000256" key="8">
    <source>
        <dbReference type="ARBA" id="ARBA00023143"/>
    </source>
</evidence>
<proteinExistence type="inferred from homology"/>
<dbReference type="PANTHER" id="PTHR30046">
    <property type="entry name" value="FLAGELLAR M-RING PROTEIN"/>
    <property type="match status" value="1"/>
</dbReference>
<keyword evidence="10" id="KW-0175">Coiled coil</keyword>
<evidence type="ECO:0000256" key="12">
    <source>
        <dbReference type="SAM" id="Phobius"/>
    </source>
</evidence>
<dbReference type="GO" id="GO:0003774">
    <property type="term" value="F:cytoskeletal motor activity"/>
    <property type="evidence" value="ECO:0007669"/>
    <property type="project" value="InterPro"/>
</dbReference>
<keyword evidence="15" id="KW-0969">Cilium</keyword>
<comment type="subcellular location">
    <subcellularLocation>
        <location evidence="1 9">Bacterial flagellum basal body</location>
    </subcellularLocation>
    <subcellularLocation>
        <location evidence="2">Cell membrane</location>
        <topology evidence="2">Multi-pass membrane protein</topology>
    </subcellularLocation>
</comment>
<dbReference type="InterPro" id="IPR013556">
    <property type="entry name" value="Flag_M-ring_C"/>
</dbReference>
<keyword evidence="15" id="KW-0282">Flagellum</keyword>